<accession>A0A6J4MF22</accession>
<evidence type="ECO:0000256" key="1">
    <source>
        <dbReference type="SAM" id="MobiDB-lite"/>
    </source>
</evidence>
<proteinExistence type="predicted"/>
<feature type="compositionally biased region" description="Low complexity" evidence="1">
    <location>
        <begin position="1"/>
        <end position="26"/>
    </location>
</feature>
<gene>
    <name evidence="2" type="ORF">AVDCRST_MAG68-3830</name>
</gene>
<feature type="compositionally biased region" description="Low complexity" evidence="1">
    <location>
        <begin position="48"/>
        <end position="67"/>
    </location>
</feature>
<feature type="region of interest" description="Disordered" evidence="1">
    <location>
        <begin position="1"/>
        <end position="110"/>
    </location>
</feature>
<reference evidence="2" key="1">
    <citation type="submission" date="2020-02" db="EMBL/GenBank/DDBJ databases">
        <authorList>
            <person name="Meier V. D."/>
        </authorList>
    </citation>
    <scope>NUCLEOTIDE SEQUENCE</scope>
    <source>
        <strain evidence="2">AVDCRST_MAG68</strain>
    </source>
</reference>
<dbReference type="EMBL" id="CADCTW010000179">
    <property type="protein sequence ID" value="CAA9353444.1"/>
    <property type="molecule type" value="Genomic_DNA"/>
</dbReference>
<name>A0A6J4MF22_9BACT</name>
<feature type="non-terminal residue" evidence="2">
    <location>
        <position position="110"/>
    </location>
</feature>
<dbReference type="AlphaFoldDB" id="A0A6J4MF22"/>
<evidence type="ECO:0000313" key="2">
    <source>
        <dbReference type="EMBL" id="CAA9353444.1"/>
    </source>
</evidence>
<organism evidence="2">
    <name type="scientific">uncultured Gemmatimonadota bacterium</name>
    <dbReference type="NCBI Taxonomy" id="203437"/>
    <lineage>
        <taxon>Bacteria</taxon>
        <taxon>Pseudomonadati</taxon>
        <taxon>Gemmatimonadota</taxon>
        <taxon>environmental samples</taxon>
    </lineage>
</organism>
<feature type="non-terminal residue" evidence="2">
    <location>
        <position position="1"/>
    </location>
</feature>
<feature type="compositionally biased region" description="Basic and acidic residues" evidence="1">
    <location>
        <begin position="27"/>
        <end position="40"/>
    </location>
</feature>
<sequence>AARGSAAAAGDAGRAGAEDGVVGAAARVRDRPVDQGDHGRGAPGGGPRALRVAAPDGGAGVAGLRVGAHGEEPQGQVLRAHRRGTPPARHQDGHLVSLRGRRLQSPPDRL</sequence>
<protein>
    <submittedName>
        <fullName evidence="2">Transcriptional regulator, PadR family</fullName>
    </submittedName>
</protein>